<organism evidence="8 9">
    <name type="scientific">Mycetocola lacteus</name>
    <dbReference type="NCBI Taxonomy" id="76637"/>
    <lineage>
        <taxon>Bacteria</taxon>
        <taxon>Bacillati</taxon>
        <taxon>Actinomycetota</taxon>
        <taxon>Actinomycetes</taxon>
        <taxon>Micrococcales</taxon>
        <taxon>Microbacteriaceae</taxon>
        <taxon>Mycetocola</taxon>
    </lineage>
</organism>
<accession>A0A3L7AV77</accession>
<evidence type="ECO:0000256" key="5">
    <source>
        <dbReference type="ARBA" id="ARBA00023136"/>
    </source>
</evidence>
<evidence type="ECO:0000259" key="7">
    <source>
        <dbReference type="Pfam" id="PF04024"/>
    </source>
</evidence>
<feature type="transmembrane region" description="Helical" evidence="6">
    <location>
        <begin position="41"/>
        <end position="64"/>
    </location>
</feature>
<protein>
    <submittedName>
        <fullName evidence="8">PspC domain-containing protein</fullName>
    </submittedName>
</protein>
<proteinExistence type="predicted"/>
<feature type="domain" description="Phage shock protein PspC N-terminal" evidence="7">
    <location>
        <begin position="12"/>
        <end position="65"/>
    </location>
</feature>
<dbReference type="OrthoDB" id="7359894at2"/>
<evidence type="ECO:0000256" key="3">
    <source>
        <dbReference type="ARBA" id="ARBA00022692"/>
    </source>
</evidence>
<keyword evidence="4 6" id="KW-1133">Transmembrane helix</keyword>
<evidence type="ECO:0000313" key="9">
    <source>
        <dbReference type="Proteomes" id="UP000269438"/>
    </source>
</evidence>
<comment type="subcellular location">
    <subcellularLocation>
        <location evidence="1">Cell membrane</location>
        <topology evidence="1">Single-pass membrane protein</topology>
    </subcellularLocation>
</comment>
<evidence type="ECO:0000256" key="1">
    <source>
        <dbReference type="ARBA" id="ARBA00004162"/>
    </source>
</evidence>
<dbReference type="PANTHER" id="PTHR33885">
    <property type="entry name" value="PHAGE SHOCK PROTEIN C"/>
    <property type="match status" value="1"/>
</dbReference>
<comment type="caution">
    <text evidence="8">The sequence shown here is derived from an EMBL/GenBank/DDBJ whole genome shotgun (WGS) entry which is preliminary data.</text>
</comment>
<dbReference type="InterPro" id="IPR007168">
    <property type="entry name" value="Phageshock_PspC_N"/>
</dbReference>
<dbReference type="Pfam" id="PF04024">
    <property type="entry name" value="PspC"/>
    <property type="match status" value="1"/>
</dbReference>
<reference evidence="8 9" key="1">
    <citation type="submission" date="2018-10" db="EMBL/GenBank/DDBJ databases">
        <authorList>
            <person name="Li J."/>
        </authorList>
    </citation>
    <scope>NUCLEOTIDE SEQUENCE [LARGE SCALE GENOMIC DNA]</scope>
    <source>
        <strain evidence="8 9">JCM 11654</strain>
    </source>
</reference>
<evidence type="ECO:0000256" key="4">
    <source>
        <dbReference type="ARBA" id="ARBA00022989"/>
    </source>
</evidence>
<gene>
    <name evidence="8" type="ORF">D9V34_08255</name>
</gene>
<evidence type="ECO:0000256" key="6">
    <source>
        <dbReference type="SAM" id="Phobius"/>
    </source>
</evidence>
<dbReference type="AlphaFoldDB" id="A0A3L7AV77"/>
<sequence length="83" mass="9465">MNGFFDVLRKSTVRRGPDRLFGGICAGIATRFNWNPTAVRIGTLLAFLLPGIGILTYLIVWILLPWQDGSIVLERWLRPRDPR</sequence>
<keyword evidence="5 6" id="KW-0472">Membrane</keyword>
<keyword evidence="3 6" id="KW-0812">Transmembrane</keyword>
<evidence type="ECO:0000256" key="2">
    <source>
        <dbReference type="ARBA" id="ARBA00022475"/>
    </source>
</evidence>
<dbReference type="InterPro" id="IPR052027">
    <property type="entry name" value="PspC"/>
</dbReference>
<dbReference type="PANTHER" id="PTHR33885:SF3">
    <property type="entry name" value="PHAGE SHOCK PROTEIN C"/>
    <property type="match status" value="1"/>
</dbReference>
<evidence type="ECO:0000313" key="8">
    <source>
        <dbReference type="EMBL" id="RLP83212.1"/>
    </source>
</evidence>
<dbReference type="GO" id="GO:0005886">
    <property type="term" value="C:plasma membrane"/>
    <property type="evidence" value="ECO:0007669"/>
    <property type="project" value="UniProtKB-SubCell"/>
</dbReference>
<keyword evidence="2" id="KW-1003">Cell membrane</keyword>
<keyword evidence="9" id="KW-1185">Reference proteome</keyword>
<dbReference type="EMBL" id="RCUY01000005">
    <property type="protein sequence ID" value="RLP83212.1"/>
    <property type="molecule type" value="Genomic_DNA"/>
</dbReference>
<name>A0A3L7AV77_9MICO</name>
<dbReference type="RefSeq" id="WP_121688339.1">
    <property type="nucleotide sequence ID" value="NZ_RCUY01000005.1"/>
</dbReference>
<dbReference type="Proteomes" id="UP000269438">
    <property type="component" value="Unassembled WGS sequence"/>
</dbReference>